<evidence type="ECO:0000313" key="2">
    <source>
        <dbReference type="Proteomes" id="UP000095087"/>
    </source>
</evidence>
<reference evidence="1 2" key="1">
    <citation type="submission" date="2016-07" db="EMBL/GenBank/DDBJ databases">
        <title>Draft genome sequence of Methyloligella halotolerans C2T (VKM B-2706T=CCUG 61687T=DSM 25045T), a halotolerant polyhydroxybutyrate accumulating methylotroph.</title>
        <authorList>
            <person name="Vasilenko O.V."/>
            <person name="Doronina N.V."/>
            <person name="Poroshina M.N."/>
            <person name="Tarlachkov S.V."/>
            <person name="Trotsenko Y.A."/>
        </authorList>
    </citation>
    <scope>NUCLEOTIDE SEQUENCE [LARGE SCALE GENOMIC DNA]</scope>
    <source>
        <strain evidence="1 2">VKM B-2706</strain>
    </source>
</reference>
<dbReference type="EMBL" id="MASI01000008">
    <property type="protein sequence ID" value="ODA66372.1"/>
    <property type="molecule type" value="Genomic_DNA"/>
</dbReference>
<name>A0A1E2RW38_9HYPH</name>
<comment type="caution">
    <text evidence="1">The sequence shown here is derived from an EMBL/GenBank/DDBJ whole genome shotgun (WGS) entry which is preliminary data.</text>
</comment>
<dbReference type="STRING" id="1177755.A7A08_02770"/>
<dbReference type="AlphaFoldDB" id="A0A1E2RW38"/>
<evidence type="ECO:0000313" key="1">
    <source>
        <dbReference type="EMBL" id="ODA66372.1"/>
    </source>
</evidence>
<accession>A0A1E2RW38</accession>
<proteinExistence type="predicted"/>
<organism evidence="1 2">
    <name type="scientific">Methyloligella halotolerans</name>
    <dbReference type="NCBI Taxonomy" id="1177755"/>
    <lineage>
        <taxon>Bacteria</taxon>
        <taxon>Pseudomonadati</taxon>
        <taxon>Pseudomonadota</taxon>
        <taxon>Alphaproteobacteria</taxon>
        <taxon>Hyphomicrobiales</taxon>
        <taxon>Hyphomicrobiaceae</taxon>
        <taxon>Methyloligella</taxon>
    </lineage>
</organism>
<sequence length="88" mass="9890">MVEAEKVKNAMHNEMRDVILWRNFERSGFPSHRVETENDVAEGQRVVEESPSIISAGKERTLVGLSWPRKSRFKPCTAASSSKTIATS</sequence>
<protein>
    <submittedName>
        <fullName evidence="1">Uncharacterized protein</fullName>
    </submittedName>
</protein>
<gene>
    <name evidence="1" type="ORF">A7A08_02770</name>
</gene>
<dbReference type="Proteomes" id="UP000095087">
    <property type="component" value="Unassembled WGS sequence"/>
</dbReference>
<keyword evidence="2" id="KW-1185">Reference proteome</keyword>